<evidence type="ECO:0000313" key="2">
    <source>
        <dbReference type="Proteomes" id="UP000806077"/>
    </source>
</evidence>
<sequence>MRLKISLILVLLTNITLFAQVKIGDNPSDINPTSILELESTDKVFVLTRMDNTVMQSLLLNSDPDKRPLQGALVYNTTDNCVFMYNGAAWVSLCNLATSSVEVTPAATAPTANNNLGDFWINTTNNQTSLFDGAAWVLLNPTTNTGSSVKVTPAATAPTTDNNLGDFWINTTTNQTSLFDGAAWVLLNPTTNTGSSVKVTPAATAPATDNNLGDFWINTTTNQTSLFDGAAWVLLNPTTNTTSTVEITKQATAPILNNTKGDFWMNTTTNQTSIYNGTAWVLLNENPKKGNGAPTNITAPNSVAGDIYVDTASGTIYAHNGTAWVTQTSTTVTANNGLNIDAANNIQLGGALTKPTTITTSATNTLTIEGLEDGNATTDKVVTVDANGVLRKVTLANIAVQQEEMVLTAATLNQVEFLVTLKTEDKINVYRNGVRVGFTVNAAKTGITLEDDAKCYTGDQIRIVQIY</sequence>
<name>A0AAP1RF85_9FLAO</name>
<accession>A0AAP1RF85</accession>
<dbReference type="RefSeq" id="WP_101956187.1">
    <property type="nucleotide sequence ID" value="NZ_WXXT01000007.1"/>
</dbReference>
<evidence type="ECO:0000313" key="1">
    <source>
        <dbReference type="EMBL" id="MBE7695068.1"/>
    </source>
</evidence>
<comment type="caution">
    <text evidence="1">The sequence shown here is derived from an EMBL/GenBank/DDBJ whole genome shotgun (WGS) entry which is preliminary data.</text>
</comment>
<dbReference type="AlphaFoldDB" id="A0AAP1RF85"/>
<keyword evidence="2" id="KW-1185">Reference proteome</keyword>
<dbReference type="EMBL" id="WXXV01000007">
    <property type="protein sequence ID" value="MBE7695068.1"/>
    <property type="molecule type" value="Genomic_DNA"/>
</dbReference>
<organism evidence="1 2">
    <name type="scientific">Tenacibaculum finnmarkense genomovar finnmarkense</name>
    <dbReference type="NCBI Taxonomy" id="1458503"/>
    <lineage>
        <taxon>Bacteria</taxon>
        <taxon>Pseudomonadati</taxon>
        <taxon>Bacteroidota</taxon>
        <taxon>Flavobacteriia</taxon>
        <taxon>Flavobacteriales</taxon>
        <taxon>Flavobacteriaceae</taxon>
        <taxon>Tenacibaculum</taxon>
        <taxon>Tenacibaculum finnmarkense</taxon>
    </lineage>
</organism>
<proteinExistence type="predicted"/>
<reference evidence="1 2" key="1">
    <citation type="journal article" date="2020" name="Int. J. Syst. Evol. Microbiol.">
        <title>Tenacibaculum piscium sp. nov., isolated from skin ulcers of sea-farmed fish, and description of Tenacibaculum finnmarkense sp. nov. with subdivision into genomovars finnmarkense and ulcerans.</title>
        <authorList>
            <person name="Olsen A.B."/>
            <person name="Spilsberg B."/>
            <person name="Nilsen H.K."/>
            <person name="Lagesen K."/>
            <person name="Gulla S."/>
            <person name="Avendano-Herrera R."/>
            <person name="Irgang R."/>
            <person name="Duchaud E."/>
            <person name="Colquhoun D.J."/>
        </authorList>
    </citation>
    <scope>NUCLEOTIDE SEQUENCE [LARGE SCALE GENOMIC DNA]</scope>
    <source>
        <strain evidence="1 2">TNO037</strain>
    </source>
</reference>
<gene>
    <name evidence="1" type="ORF">F7645_06505</name>
</gene>
<dbReference type="Proteomes" id="UP000806077">
    <property type="component" value="Unassembled WGS sequence"/>
</dbReference>
<protein>
    <submittedName>
        <fullName evidence="1">Uncharacterized protein</fullName>
    </submittedName>
</protein>